<organism evidence="2 3">
    <name type="scientific">Babesia duncani</name>
    <dbReference type="NCBI Taxonomy" id="323732"/>
    <lineage>
        <taxon>Eukaryota</taxon>
        <taxon>Sar</taxon>
        <taxon>Alveolata</taxon>
        <taxon>Apicomplexa</taxon>
        <taxon>Aconoidasida</taxon>
        <taxon>Piroplasmida</taxon>
        <taxon>Babesiidae</taxon>
        <taxon>Babesia</taxon>
    </lineage>
</organism>
<name>A0AAD9PJI3_9APIC</name>
<dbReference type="GeneID" id="94336718"/>
<keyword evidence="3" id="KW-1185">Reference proteome</keyword>
<evidence type="ECO:0000256" key="1">
    <source>
        <dbReference type="SAM" id="Phobius"/>
    </source>
</evidence>
<feature type="transmembrane region" description="Helical" evidence="1">
    <location>
        <begin position="7"/>
        <end position="24"/>
    </location>
</feature>
<evidence type="ECO:0000313" key="3">
    <source>
        <dbReference type="Proteomes" id="UP001214638"/>
    </source>
</evidence>
<dbReference type="RefSeq" id="XP_067802668.1">
    <property type="nucleotide sequence ID" value="XM_067947446.1"/>
</dbReference>
<accession>A0AAD9PJI3</accession>
<sequence>MSSHNRRIYPIIFLTILYIIRGALQDRISIPVDVSTRASNDYIDYVYFNGNLNIFTIKDRDVGWIGRVYYGNIMIMDDKNYPDEILERVVYMKENHNNYDYKNVITTTTTDINGKEYTDEYLVIICGVSISCQKIHRAPVLLDISRNLTLSNYFEYIYPARHWKGVQIVQKSEMEYRIGNIMDGEVSIVKDPTENNIRVRYVHMLRLGFMYKKLRGCKFLTGEKLLNVIRVYTYYYQGSRTFDEYVECRLPTGKVYVENKRVPVEVQFLDVDRCRYISKSKKLDGTFQYAVSDNFRHSMRLGRVINGPNTIIDDDAGIRVRLVETNDKDNDFKNVLVKTWYKVGDCKITHHHFVHGKYVMDESKATNIIKHSPTPMLRPGISCMDLEGSVDDPDSDGDLVKTIKGGLSQFGLETVGIEGKNTREFVGECIKAGISQLLGSAADVPVDACTIVIDISEPITAEEVIVETLPETKKTIVTVKQEYMENEIFLQVQESGKDIVSVNLSQASQLYFIIWNIAYHNKVSMMIHHKGIDNNSHEIFIINNDTGAFEYRKKTVQVEVFYI</sequence>
<keyword evidence="1" id="KW-1133">Transmembrane helix</keyword>
<dbReference type="Proteomes" id="UP001214638">
    <property type="component" value="Unassembled WGS sequence"/>
</dbReference>
<comment type="caution">
    <text evidence="2">The sequence shown here is derived from an EMBL/GenBank/DDBJ whole genome shotgun (WGS) entry which is preliminary data.</text>
</comment>
<reference evidence="2" key="1">
    <citation type="journal article" date="2023" name="Nat. Microbiol.">
        <title>Babesia duncani multi-omics identifies virulence factors and drug targets.</title>
        <authorList>
            <person name="Singh P."/>
            <person name="Lonardi S."/>
            <person name="Liang Q."/>
            <person name="Vydyam P."/>
            <person name="Khabirova E."/>
            <person name="Fang T."/>
            <person name="Gihaz S."/>
            <person name="Thekkiniath J."/>
            <person name="Munshi M."/>
            <person name="Abel S."/>
            <person name="Ciampossin L."/>
            <person name="Batugedara G."/>
            <person name="Gupta M."/>
            <person name="Lu X.M."/>
            <person name="Lenz T."/>
            <person name="Chakravarty S."/>
            <person name="Cornillot E."/>
            <person name="Hu Y."/>
            <person name="Ma W."/>
            <person name="Gonzalez L.M."/>
            <person name="Sanchez S."/>
            <person name="Estrada K."/>
            <person name="Sanchez-Flores A."/>
            <person name="Montero E."/>
            <person name="Harb O.S."/>
            <person name="Le Roch K.G."/>
            <person name="Mamoun C.B."/>
        </authorList>
    </citation>
    <scope>NUCLEOTIDE SEQUENCE</scope>
    <source>
        <strain evidence="2">WA1</strain>
    </source>
</reference>
<protein>
    <submittedName>
        <fullName evidence="2">Uncharacterized protein</fullName>
    </submittedName>
</protein>
<keyword evidence="1" id="KW-0812">Transmembrane</keyword>
<gene>
    <name evidence="2" type="ORF">BdWA1_002420</name>
</gene>
<dbReference type="EMBL" id="JALLKP010000003">
    <property type="protein sequence ID" value="KAK2195825.1"/>
    <property type="molecule type" value="Genomic_DNA"/>
</dbReference>
<keyword evidence="1" id="KW-0472">Membrane</keyword>
<dbReference type="AlphaFoldDB" id="A0AAD9PJI3"/>
<proteinExistence type="predicted"/>
<dbReference type="KEGG" id="bdw:94336718"/>
<evidence type="ECO:0000313" key="2">
    <source>
        <dbReference type="EMBL" id="KAK2195825.1"/>
    </source>
</evidence>